<feature type="region of interest" description="Disordered" evidence="3">
    <location>
        <begin position="1"/>
        <end position="33"/>
    </location>
</feature>
<reference evidence="4" key="1">
    <citation type="submission" date="2017-05" db="UniProtKB">
        <authorList>
            <consortium name="EnsemblMetazoa"/>
        </authorList>
    </citation>
    <scope>IDENTIFICATION</scope>
</reference>
<accession>A0A1X7SI71</accession>
<dbReference type="EnsemblMetazoa" id="Aqu2.1.01750_001">
    <property type="protein sequence ID" value="Aqu2.1.01750_001"/>
    <property type="gene ID" value="Aqu2.1.01750"/>
</dbReference>
<dbReference type="OrthoDB" id="264785at2759"/>
<dbReference type="STRING" id="400682.A0A1X7SI71"/>
<dbReference type="PANTHER" id="PTHR32083">
    <property type="entry name" value="CILIA AND FLAGELLA-ASSOCIATED PROTEIN 58-RELATED"/>
    <property type="match status" value="1"/>
</dbReference>
<protein>
    <submittedName>
        <fullName evidence="4">Uncharacterized protein</fullName>
    </submittedName>
</protein>
<dbReference type="GO" id="GO:0005856">
    <property type="term" value="C:cytoskeleton"/>
    <property type="evidence" value="ECO:0007669"/>
    <property type="project" value="TreeGrafter"/>
</dbReference>
<evidence type="ECO:0000256" key="3">
    <source>
        <dbReference type="SAM" id="MobiDB-lite"/>
    </source>
</evidence>
<dbReference type="eggNOG" id="ENOG502QPV7">
    <property type="taxonomic scope" value="Eukaryota"/>
</dbReference>
<name>A0A1X7SI71_AMPQE</name>
<dbReference type="PANTHER" id="PTHR32083:SF0">
    <property type="entry name" value="CILIA AND FLAGELLA-ASSOCIATED PROTEIN 58"/>
    <property type="match status" value="1"/>
</dbReference>
<keyword evidence="1 2" id="KW-0175">Coiled coil</keyword>
<dbReference type="AlphaFoldDB" id="A0A1X7SI71"/>
<dbReference type="InParanoid" id="A0A1X7SI71"/>
<evidence type="ECO:0000256" key="2">
    <source>
        <dbReference type="SAM" id="Coils"/>
    </source>
</evidence>
<proteinExistence type="predicted"/>
<evidence type="ECO:0000313" key="4">
    <source>
        <dbReference type="EnsemblMetazoa" id="Aqu2.1.01750_001"/>
    </source>
</evidence>
<evidence type="ECO:0000256" key="1">
    <source>
        <dbReference type="ARBA" id="ARBA00023054"/>
    </source>
</evidence>
<feature type="coiled-coil region" evidence="2">
    <location>
        <begin position="164"/>
        <end position="286"/>
    </location>
</feature>
<sequence>LMEEQETKAPPEEAAKDTDSASGDGESKDVRVESTFEELEKEFEEVLQEMVGDGSLGKFKTEYEKLHKALIKSHESEKRLMLQCQELNAELISNASKVTSALKITQDDKATISSQKQEIEKLWRAVDDAQDKETKTHETIHQLKLENISLNKLIENGAGLGPAMQESMKALEKEKEELTVERDEQMEEISALRTELSELMEKRKEAENERESVELKVLQLQEEITAKNQEIDRDSRRKAKLEKDLRGVQAEVDGKVEEIKAKQGQLNKAHEDYAKAEQVLKDTQVRLK</sequence>
<organism evidence="4">
    <name type="scientific">Amphimedon queenslandica</name>
    <name type="common">Sponge</name>
    <dbReference type="NCBI Taxonomy" id="400682"/>
    <lineage>
        <taxon>Eukaryota</taxon>
        <taxon>Metazoa</taxon>
        <taxon>Porifera</taxon>
        <taxon>Demospongiae</taxon>
        <taxon>Heteroscleromorpha</taxon>
        <taxon>Haplosclerida</taxon>
        <taxon>Niphatidae</taxon>
        <taxon>Amphimedon</taxon>
    </lineage>
</organism>